<name>A0AAN7P026_MYCAM</name>
<accession>A0AAN7P026</accession>
<evidence type="ECO:0000313" key="1">
    <source>
        <dbReference type="EMBL" id="KAK4824977.1"/>
    </source>
</evidence>
<dbReference type="AlphaFoldDB" id="A0AAN7P026"/>
<reference evidence="1 2" key="1">
    <citation type="journal article" date="2023" name="J. Hered.">
        <title>Chromosome-level genome of the wood stork (Mycteria americana) provides insight into avian chromosome evolution.</title>
        <authorList>
            <person name="Flamio R. Jr."/>
            <person name="Ramstad K.M."/>
        </authorList>
    </citation>
    <scope>NUCLEOTIDE SEQUENCE [LARGE SCALE GENOMIC DNA]</scope>
    <source>
        <strain evidence="1">JAX WOST 10</strain>
    </source>
</reference>
<organism evidence="1 2">
    <name type="scientific">Mycteria americana</name>
    <name type="common">Wood stork</name>
    <dbReference type="NCBI Taxonomy" id="33587"/>
    <lineage>
        <taxon>Eukaryota</taxon>
        <taxon>Metazoa</taxon>
        <taxon>Chordata</taxon>
        <taxon>Craniata</taxon>
        <taxon>Vertebrata</taxon>
        <taxon>Euteleostomi</taxon>
        <taxon>Archelosauria</taxon>
        <taxon>Archosauria</taxon>
        <taxon>Dinosauria</taxon>
        <taxon>Saurischia</taxon>
        <taxon>Theropoda</taxon>
        <taxon>Coelurosauria</taxon>
        <taxon>Aves</taxon>
        <taxon>Neognathae</taxon>
        <taxon>Neoaves</taxon>
        <taxon>Aequornithes</taxon>
        <taxon>Ciconiiformes</taxon>
        <taxon>Ciconiidae</taxon>
        <taxon>Mycteria</taxon>
    </lineage>
</organism>
<evidence type="ECO:0008006" key="3">
    <source>
        <dbReference type="Google" id="ProtNLM"/>
    </source>
</evidence>
<evidence type="ECO:0000313" key="2">
    <source>
        <dbReference type="Proteomes" id="UP001333110"/>
    </source>
</evidence>
<sequence>MQIAPQVATMFETLTLSVSHTLSKFADDTKLSGVVDMPEGWDAIQRDLDKLEKWAHVNLMRFNEAKCRVLHLGLGVLVDEKLDMSQKANRIVGCIKRSMASRSRELNLPLYSALVRPHLEYCVQLWSPQHRKDMELLERIQRRATKMIRGMECLSYEQRLRELGLLSLEKRRLQRDLIAAFQYLKGAYKKDEDRLFSRACCNRTRGNGFKLREGRFRLDIRKKFFTMRVVRHWNRLPREVVDAPSLETFKVRLDRALSNRI</sequence>
<dbReference type="EMBL" id="JAUNZN010000003">
    <property type="protein sequence ID" value="KAK4824977.1"/>
    <property type="molecule type" value="Genomic_DNA"/>
</dbReference>
<comment type="caution">
    <text evidence="1">The sequence shown here is derived from an EMBL/GenBank/DDBJ whole genome shotgun (WGS) entry which is preliminary data.</text>
</comment>
<dbReference type="PANTHER" id="PTHR33332">
    <property type="entry name" value="REVERSE TRANSCRIPTASE DOMAIN-CONTAINING PROTEIN"/>
    <property type="match status" value="1"/>
</dbReference>
<dbReference type="Proteomes" id="UP001333110">
    <property type="component" value="Unassembled WGS sequence"/>
</dbReference>
<proteinExistence type="predicted"/>
<protein>
    <recommendedName>
        <fullName evidence="3">Reverse transcriptase domain-containing protein</fullName>
    </recommendedName>
</protein>
<keyword evidence="2" id="KW-1185">Reference proteome</keyword>
<gene>
    <name evidence="1" type="ORF">QYF61_022503</name>
</gene>